<reference evidence="1 2" key="1">
    <citation type="submission" date="2017-11" db="EMBL/GenBank/DDBJ databases">
        <title>Genome-resolved metagenomics identifies genetic mobility, metabolic interactions, and unexpected diversity in perchlorate-reducing communities.</title>
        <authorList>
            <person name="Barnum T.P."/>
            <person name="Figueroa I.A."/>
            <person name="Carlstrom C.I."/>
            <person name="Lucas L.N."/>
            <person name="Engelbrektson A.L."/>
            <person name="Coates J.D."/>
        </authorList>
    </citation>
    <scope>NUCLEOTIDE SEQUENCE [LARGE SCALE GENOMIC DNA]</scope>
    <source>
        <strain evidence="1">BM706</strain>
    </source>
</reference>
<dbReference type="PANTHER" id="PTHR11669:SF8">
    <property type="entry name" value="DNA POLYMERASE III SUBUNIT DELTA"/>
    <property type="match status" value="1"/>
</dbReference>
<dbReference type="InterPro" id="IPR027417">
    <property type="entry name" value="P-loop_NTPase"/>
</dbReference>
<dbReference type="Gene3D" id="3.40.50.300">
    <property type="entry name" value="P-loop containing nucleotide triphosphate hydrolases"/>
    <property type="match status" value="1"/>
</dbReference>
<sequence length="346" mass="39999">MTTYNKKIETLLRSDKKGRLSHAYLFSSGSFGAQEIAARDLARSILCSNKGKDDRACLKCDSCNLALKGNHPDLHVISPEEGSNNISVDMIRSDLIEKAVKRPYYSGRSVFLVSKAHSMSVEASNALLKVLEEPPEYVIILLTTRSEQLMLDTVLSRVVRVNLQSPDVNEIVVPGELSIDEKKLLLERSLYLTQIYSEFIEHAYENISDIILCWNPSEDELVNFFREEMHKKDISRHEIMFLRAWITKWFGDSLLNPGNKKDKKIADMFFYIDIFKAQNKKIPYKKDLFDLMVKYFSARLRNEDDWFIIEKIYSALGLFKEFEQYDTINIEALLMLLLQKLSLKKG</sequence>
<accession>A0A2N5ZBS9</accession>
<dbReference type="Proteomes" id="UP000234857">
    <property type="component" value="Unassembled WGS sequence"/>
</dbReference>
<dbReference type="EMBL" id="PKTG01000122">
    <property type="protein sequence ID" value="PLX16109.1"/>
    <property type="molecule type" value="Genomic_DNA"/>
</dbReference>
<comment type="caution">
    <text evidence="1">The sequence shown here is derived from an EMBL/GenBank/DDBJ whole genome shotgun (WGS) entry which is preliminary data.</text>
</comment>
<dbReference type="Pfam" id="PF13177">
    <property type="entry name" value="DNA_pol3_delta2"/>
    <property type="match status" value="1"/>
</dbReference>
<evidence type="ECO:0000313" key="2">
    <source>
        <dbReference type="Proteomes" id="UP000234857"/>
    </source>
</evidence>
<gene>
    <name evidence="1" type="ORF">C0601_10825</name>
</gene>
<evidence type="ECO:0008006" key="3">
    <source>
        <dbReference type="Google" id="ProtNLM"/>
    </source>
</evidence>
<organism evidence="1 2">
    <name type="scientific">Muiribacterium halophilum</name>
    <dbReference type="NCBI Taxonomy" id="2053465"/>
    <lineage>
        <taxon>Bacteria</taxon>
        <taxon>Candidatus Muiribacteriota</taxon>
        <taxon>Candidatus Muiribacteriia</taxon>
        <taxon>Candidatus Muiribacteriales</taxon>
        <taxon>Candidatus Muiribacteriaceae</taxon>
        <taxon>Candidatus Muiribacterium</taxon>
    </lineage>
</organism>
<dbReference type="SUPFAM" id="SSF52540">
    <property type="entry name" value="P-loop containing nucleoside triphosphate hydrolases"/>
    <property type="match status" value="1"/>
</dbReference>
<name>A0A2N5ZBS9_MUIH1</name>
<evidence type="ECO:0000313" key="1">
    <source>
        <dbReference type="EMBL" id="PLX16109.1"/>
    </source>
</evidence>
<proteinExistence type="predicted"/>
<protein>
    <recommendedName>
        <fullName evidence="3">DNA polymerase III subunit delta</fullName>
    </recommendedName>
</protein>
<dbReference type="AlphaFoldDB" id="A0A2N5ZBS9"/>
<dbReference type="InterPro" id="IPR050238">
    <property type="entry name" value="DNA_Rep/Repair_Clamp_Loader"/>
</dbReference>
<dbReference type="GO" id="GO:0006261">
    <property type="term" value="P:DNA-templated DNA replication"/>
    <property type="evidence" value="ECO:0007669"/>
    <property type="project" value="TreeGrafter"/>
</dbReference>
<dbReference type="PANTHER" id="PTHR11669">
    <property type="entry name" value="REPLICATION FACTOR C / DNA POLYMERASE III GAMMA-TAU SUBUNIT"/>
    <property type="match status" value="1"/>
</dbReference>